<evidence type="ECO:0000256" key="1">
    <source>
        <dbReference type="SAM" id="MobiDB-lite"/>
    </source>
</evidence>
<keyword evidence="3" id="KW-1185">Reference proteome</keyword>
<dbReference type="PaxDb" id="65489-OBART09G00530.1"/>
<dbReference type="Proteomes" id="UP000026960">
    <property type="component" value="Chromosome 9"/>
</dbReference>
<evidence type="ECO:0000313" key="2">
    <source>
        <dbReference type="EnsemblPlants" id="OBART09G00530.1"/>
    </source>
</evidence>
<evidence type="ECO:0008006" key="4">
    <source>
        <dbReference type="Google" id="ProtNLM"/>
    </source>
</evidence>
<proteinExistence type="predicted"/>
<accession>A0A0D3H3K5</accession>
<dbReference type="HOGENOM" id="CLU_2112626_0_0_1"/>
<name>A0A0D3H3K5_9ORYZ</name>
<dbReference type="AlphaFoldDB" id="A0A0D3H3K5"/>
<feature type="compositionally biased region" description="Basic and acidic residues" evidence="1">
    <location>
        <begin position="49"/>
        <end position="59"/>
    </location>
</feature>
<organism evidence="2">
    <name type="scientific">Oryza barthii</name>
    <dbReference type="NCBI Taxonomy" id="65489"/>
    <lineage>
        <taxon>Eukaryota</taxon>
        <taxon>Viridiplantae</taxon>
        <taxon>Streptophyta</taxon>
        <taxon>Embryophyta</taxon>
        <taxon>Tracheophyta</taxon>
        <taxon>Spermatophyta</taxon>
        <taxon>Magnoliopsida</taxon>
        <taxon>Liliopsida</taxon>
        <taxon>Poales</taxon>
        <taxon>Poaceae</taxon>
        <taxon>BOP clade</taxon>
        <taxon>Oryzoideae</taxon>
        <taxon>Oryzeae</taxon>
        <taxon>Oryzinae</taxon>
        <taxon>Oryza</taxon>
    </lineage>
</organism>
<sequence>MRRGRSPRGDDNAWIWPLWLDSGPPTLDLPRSDKEVTLADGFRQGADGGKADSAGDGKRTFGKASLANDGRRSCDIAGGSRRPAHRKQRRWGIGMATVAVESAVARATGGRRWRQ</sequence>
<feature type="region of interest" description="Disordered" evidence="1">
    <location>
        <begin position="40"/>
        <end position="91"/>
    </location>
</feature>
<reference evidence="2" key="1">
    <citation type="journal article" date="2009" name="Rice">
        <title>De Novo Next Generation Sequencing of Plant Genomes.</title>
        <authorList>
            <person name="Rounsley S."/>
            <person name="Marri P.R."/>
            <person name="Yu Y."/>
            <person name="He R."/>
            <person name="Sisneros N."/>
            <person name="Goicoechea J.L."/>
            <person name="Lee S.J."/>
            <person name="Angelova A."/>
            <person name="Kudrna D."/>
            <person name="Luo M."/>
            <person name="Affourtit J."/>
            <person name="Desany B."/>
            <person name="Knight J."/>
            <person name="Niazi F."/>
            <person name="Egholm M."/>
            <person name="Wing R.A."/>
        </authorList>
    </citation>
    <scope>NUCLEOTIDE SEQUENCE [LARGE SCALE GENOMIC DNA]</scope>
    <source>
        <strain evidence="2">cv. IRGC 105608</strain>
    </source>
</reference>
<dbReference type="EnsemblPlants" id="OBART09G00530.1">
    <property type="protein sequence ID" value="OBART09G00530.1"/>
    <property type="gene ID" value="OBART09G00530"/>
</dbReference>
<reference evidence="2" key="2">
    <citation type="submission" date="2015-03" db="UniProtKB">
        <authorList>
            <consortium name="EnsemblPlants"/>
        </authorList>
    </citation>
    <scope>IDENTIFICATION</scope>
</reference>
<protein>
    <recommendedName>
        <fullName evidence="4">DUF834 domain-containing protein</fullName>
    </recommendedName>
</protein>
<dbReference type="Gramene" id="OBART09G00530.1">
    <property type="protein sequence ID" value="OBART09G00530.1"/>
    <property type="gene ID" value="OBART09G00530"/>
</dbReference>
<evidence type="ECO:0000313" key="3">
    <source>
        <dbReference type="Proteomes" id="UP000026960"/>
    </source>
</evidence>